<dbReference type="Proteomes" id="UP001290861">
    <property type="component" value="Unassembled WGS sequence"/>
</dbReference>
<dbReference type="Pfam" id="PF00291">
    <property type="entry name" value="PALP"/>
    <property type="match status" value="1"/>
</dbReference>
<dbReference type="SUPFAM" id="SSF55021">
    <property type="entry name" value="ACT-like"/>
    <property type="match status" value="1"/>
</dbReference>
<feature type="domain" description="ACT" evidence="8">
    <location>
        <begin position="325"/>
        <end position="400"/>
    </location>
</feature>
<keyword evidence="4" id="KW-0412">Isoleucine biosynthesis</keyword>
<dbReference type="PANTHER" id="PTHR48078:SF6">
    <property type="entry name" value="L-THREONINE DEHYDRATASE CATABOLIC TDCB"/>
    <property type="match status" value="1"/>
</dbReference>
<dbReference type="InterPro" id="IPR045865">
    <property type="entry name" value="ACT-like_dom_sf"/>
</dbReference>
<evidence type="ECO:0000256" key="4">
    <source>
        <dbReference type="ARBA" id="ARBA00022624"/>
    </source>
</evidence>
<dbReference type="EC" id="4.3.1.19" evidence="9"/>
<evidence type="ECO:0000256" key="6">
    <source>
        <dbReference type="ARBA" id="ARBA00023239"/>
    </source>
</evidence>
<dbReference type="CDD" id="cd04886">
    <property type="entry name" value="ACT_ThrD-II-like"/>
    <property type="match status" value="1"/>
</dbReference>
<sequence length="400" mass="43042">MLTIDRIKDAANTLENVVLHTELIHSPVFSEESGNQVYLKPENLQLTGAFKLRGAYFKMANLNDAEKACGVISSSAGNHAQGVALAAQKLGVKATIVMPKNTPLIKIEATRRYGASVVLAGDFYDEAYAEARRLEKEKGHVFIHPFDDEEVMAGQGTIGLEILQDLEHVDAILVPIGGGGLIAGIATAVKALRPEVKVIGVEPEGACAMKKSLEAGRIVPMKKVDTIADGVAVKNPGVKTFEIIRDLVDDIITVPDTGLMESFLLLLERHKLVAENSGVLALAALHELGSKGWNVVPVVSGGNIDVVTMSAMIDNGLVRRGRICCFSVNLPDEPGQLLAVSNILSDENANIIKLDHNQFKSLDRLKEVQLEVTVETNGHAHVGSILGALEQHGYQVDRIY</sequence>
<reference evidence="9 10" key="1">
    <citation type="journal article" date="2024" name="Appl. Environ. Microbiol.">
        <title>Pontiella agarivorans sp. nov., a novel marine anaerobic bacterium capable of degrading macroalgal polysaccharides and fixing nitrogen.</title>
        <authorList>
            <person name="Liu N."/>
            <person name="Kivenson V."/>
            <person name="Peng X."/>
            <person name="Cui Z."/>
            <person name="Lankiewicz T.S."/>
            <person name="Gosselin K.M."/>
            <person name="English C.J."/>
            <person name="Blair E.M."/>
            <person name="O'Malley M.A."/>
            <person name="Valentine D.L."/>
        </authorList>
    </citation>
    <scope>NUCLEOTIDE SEQUENCE [LARGE SCALE GENOMIC DNA]</scope>
    <source>
        <strain evidence="9 10">NLcol2</strain>
    </source>
</reference>
<dbReference type="SUPFAM" id="SSF53686">
    <property type="entry name" value="Tryptophan synthase beta subunit-like PLP-dependent enzymes"/>
    <property type="match status" value="1"/>
</dbReference>
<dbReference type="PROSITE" id="PS00165">
    <property type="entry name" value="DEHYDRATASE_SER_THR"/>
    <property type="match status" value="1"/>
</dbReference>
<keyword evidence="5" id="KW-0663">Pyridoxal phosphate</keyword>
<dbReference type="InterPro" id="IPR005789">
    <property type="entry name" value="Thr_deHydtase_catblc"/>
</dbReference>
<evidence type="ECO:0000313" key="10">
    <source>
        <dbReference type="Proteomes" id="UP001290861"/>
    </source>
</evidence>
<dbReference type="GO" id="GO:0004794">
    <property type="term" value="F:threonine deaminase activity"/>
    <property type="evidence" value="ECO:0007669"/>
    <property type="project" value="UniProtKB-EC"/>
</dbReference>
<comment type="catalytic activity">
    <reaction evidence="7">
        <text>L-serine = pyruvate + NH4(+)</text>
        <dbReference type="Rhea" id="RHEA:19169"/>
        <dbReference type="ChEBI" id="CHEBI:15361"/>
        <dbReference type="ChEBI" id="CHEBI:28938"/>
        <dbReference type="ChEBI" id="CHEBI:33384"/>
        <dbReference type="EC" id="4.3.1.17"/>
    </reaction>
</comment>
<protein>
    <submittedName>
        <fullName evidence="9">Threonine ammonia-lyase</fullName>
        <ecNumber evidence="9">4.3.1.19</ecNumber>
    </submittedName>
</protein>
<keyword evidence="6 9" id="KW-0456">Lyase</keyword>
<keyword evidence="10" id="KW-1185">Reference proteome</keyword>
<dbReference type="InterPro" id="IPR001926">
    <property type="entry name" value="TrpB-like_PALP"/>
</dbReference>
<dbReference type="PANTHER" id="PTHR48078">
    <property type="entry name" value="THREONINE DEHYDRATASE, MITOCHONDRIAL-RELATED"/>
    <property type="match status" value="1"/>
</dbReference>
<evidence type="ECO:0000256" key="5">
    <source>
        <dbReference type="ARBA" id="ARBA00022898"/>
    </source>
</evidence>
<dbReference type="InterPro" id="IPR050147">
    <property type="entry name" value="Ser/Thr_Dehydratase"/>
</dbReference>
<evidence type="ECO:0000259" key="8">
    <source>
        <dbReference type="PROSITE" id="PS51671"/>
    </source>
</evidence>
<dbReference type="InterPro" id="IPR044561">
    <property type="entry name" value="ACT_ThrD-II-like"/>
</dbReference>
<evidence type="ECO:0000256" key="1">
    <source>
        <dbReference type="ARBA" id="ARBA00001933"/>
    </source>
</evidence>
<evidence type="ECO:0000256" key="7">
    <source>
        <dbReference type="ARBA" id="ARBA00049406"/>
    </source>
</evidence>
<dbReference type="InterPro" id="IPR036052">
    <property type="entry name" value="TrpB-like_PALP_sf"/>
</dbReference>
<keyword evidence="4" id="KW-0028">Amino-acid biosynthesis</keyword>
<evidence type="ECO:0000313" key="9">
    <source>
        <dbReference type="EMBL" id="MDZ8118133.1"/>
    </source>
</evidence>
<dbReference type="Gene3D" id="3.40.50.1100">
    <property type="match status" value="2"/>
</dbReference>
<dbReference type="RefSeq" id="WP_322607932.1">
    <property type="nucleotide sequence ID" value="NZ_JARVCO010000007.1"/>
</dbReference>
<comment type="cofactor">
    <cofactor evidence="1">
        <name>pyridoxal 5'-phosphate</name>
        <dbReference type="ChEBI" id="CHEBI:597326"/>
    </cofactor>
</comment>
<dbReference type="InterPro" id="IPR000634">
    <property type="entry name" value="Ser/Thr_deHydtase_PyrdxlP-BS"/>
</dbReference>
<name>A0ABU5MV90_9BACT</name>
<evidence type="ECO:0000256" key="2">
    <source>
        <dbReference type="ARBA" id="ARBA00004810"/>
    </source>
</evidence>
<organism evidence="9 10">
    <name type="scientific">Pontiella agarivorans</name>
    <dbReference type="NCBI Taxonomy" id="3038953"/>
    <lineage>
        <taxon>Bacteria</taxon>
        <taxon>Pseudomonadati</taxon>
        <taxon>Kiritimatiellota</taxon>
        <taxon>Kiritimatiellia</taxon>
        <taxon>Kiritimatiellales</taxon>
        <taxon>Pontiellaceae</taxon>
        <taxon>Pontiella</taxon>
    </lineage>
</organism>
<proteinExistence type="inferred from homology"/>
<comment type="caution">
    <text evidence="9">The sequence shown here is derived from an EMBL/GenBank/DDBJ whole genome shotgun (WGS) entry which is preliminary data.</text>
</comment>
<keyword evidence="4" id="KW-0100">Branched-chain amino acid biosynthesis</keyword>
<comment type="pathway">
    <text evidence="2">Amino-acid biosynthesis; L-isoleucine biosynthesis; 2-oxobutanoate from L-threonine: step 1/1.</text>
</comment>
<evidence type="ECO:0000256" key="3">
    <source>
        <dbReference type="ARBA" id="ARBA00010869"/>
    </source>
</evidence>
<dbReference type="EMBL" id="JARVCO010000007">
    <property type="protein sequence ID" value="MDZ8118133.1"/>
    <property type="molecule type" value="Genomic_DNA"/>
</dbReference>
<dbReference type="PROSITE" id="PS51671">
    <property type="entry name" value="ACT"/>
    <property type="match status" value="1"/>
</dbReference>
<accession>A0ABU5MV90</accession>
<dbReference type="CDD" id="cd01562">
    <property type="entry name" value="Thr-dehyd"/>
    <property type="match status" value="1"/>
</dbReference>
<gene>
    <name evidence="9" type="primary">ilvA</name>
    <name evidence="9" type="ORF">P9H32_05775</name>
</gene>
<comment type="similarity">
    <text evidence="3">Belongs to the serine/threonine dehydratase family.</text>
</comment>
<dbReference type="NCBIfam" id="TIGR01127">
    <property type="entry name" value="ilvA_1Cterm"/>
    <property type="match status" value="1"/>
</dbReference>
<dbReference type="InterPro" id="IPR002912">
    <property type="entry name" value="ACT_dom"/>
</dbReference>